<sequence>MSVCPYVSVAHQCPPPPPIPRCSENTHPAPSLALLPALAAPSTVCSHVGPLIYSNEYAAPPLWEVDPHIHDCNRRHHVTADTVEDAARAGSSASEGAGKRCCREDMNRGFSTSGGDSAYCSAVSCTAHGLHMDNVRVRYVFYTDPLTLMGPCNRCAPTKTDMSPCLAHGDTARKKINDICTDALILMCLRVSVSPSEGGDDVSAERGGAKRGRVTPNTAVSSAGDQERHSRGPLQPGERYIQSIYRVRELMSPSVFSLHPLSLTDSCILYKEELSIMLGGRRLGVKTQKGLKNRSDMDCQRSVGVSAPASGWEGGRMVCEFFLLSSIWFVVVIFWMETISMWLFLCHLFQDRAMYQWGDRIYVTHPDQIMYIIIRWIYIVGPYRSSE</sequence>
<dbReference type="Proteomes" id="UP001176940">
    <property type="component" value="Unassembled WGS sequence"/>
</dbReference>
<feature type="compositionally biased region" description="Polar residues" evidence="1">
    <location>
        <begin position="215"/>
        <end position="224"/>
    </location>
</feature>
<evidence type="ECO:0000313" key="4">
    <source>
        <dbReference type="Proteomes" id="UP001176940"/>
    </source>
</evidence>
<keyword evidence="2" id="KW-0812">Transmembrane</keyword>
<evidence type="ECO:0000256" key="2">
    <source>
        <dbReference type="SAM" id="Phobius"/>
    </source>
</evidence>
<gene>
    <name evidence="3" type="ORF">RIMI_LOCUS8557737</name>
</gene>
<keyword evidence="4" id="KW-1185">Reference proteome</keyword>
<keyword evidence="2" id="KW-1133">Transmembrane helix</keyword>
<comment type="caution">
    <text evidence="3">The sequence shown here is derived from an EMBL/GenBank/DDBJ whole genome shotgun (WGS) entry which is preliminary data.</text>
</comment>
<accession>A0ABN9LI68</accession>
<feature type="non-terminal residue" evidence="3">
    <location>
        <position position="387"/>
    </location>
</feature>
<evidence type="ECO:0000256" key="1">
    <source>
        <dbReference type="SAM" id="MobiDB-lite"/>
    </source>
</evidence>
<organism evidence="3 4">
    <name type="scientific">Ranitomeya imitator</name>
    <name type="common">mimic poison frog</name>
    <dbReference type="NCBI Taxonomy" id="111125"/>
    <lineage>
        <taxon>Eukaryota</taxon>
        <taxon>Metazoa</taxon>
        <taxon>Chordata</taxon>
        <taxon>Craniata</taxon>
        <taxon>Vertebrata</taxon>
        <taxon>Euteleostomi</taxon>
        <taxon>Amphibia</taxon>
        <taxon>Batrachia</taxon>
        <taxon>Anura</taxon>
        <taxon>Neobatrachia</taxon>
        <taxon>Hyloidea</taxon>
        <taxon>Dendrobatidae</taxon>
        <taxon>Dendrobatinae</taxon>
        <taxon>Ranitomeya</taxon>
    </lineage>
</organism>
<feature type="region of interest" description="Disordered" evidence="1">
    <location>
        <begin position="194"/>
        <end position="235"/>
    </location>
</feature>
<dbReference type="EMBL" id="CAUEEQ010017078">
    <property type="protein sequence ID" value="CAJ0940396.1"/>
    <property type="molecule type" value="Genomic_DNA"/>
</dbReference>
<keyword evidence="2" id="KW-0472">Membrane</keyword>
<name>A0ABN9LI68_9NEOB</name>
<feature type="transmembrane region" description="Helical" evidence="2">
    <location>
        <begin position="321"/>
        <end position="345"/>
    </location>
</feature>
<proteinExistence type="predicted"/>
<reference evidence="3" key="1">
    <citation type="submission" date="2023-07" db="EMBL/GenBank/DDBJ databases">
        <authorList>
            <person name="Stuckert A."/>
        </authorList>
    </citation>
    <scope>NUCLEOTIDE SEQUENCE</scope>
</reference>
<evidence type="ECO:0000313" key="3">
    <source>
        <dbReference type="EMBL" id="CAJ0940396.1"/>
    </source>
</evidence>
<protein>
    <submittedName>
        <fullName evidence="3">Uncharacterized protein</fullName>
    </submittedName>
</protein>